<accession>A0A7Y6BTS3</accession>
<sequence length="102" mass="11615">MITEAFTVDYGAKVPLKFEPYVIDSYVREDFLSVIYDHASRNIIMSTAVKMDDARLYRLIEKTAISICKSYSPTTNYGIKKAEIRAAILALITHYKGEITNE</sequence>
<gene>
    <name evidence="1" type="ORF">HP552_03055</name>
</gene>
<dbReference type="AlphaFoldDB" id="A0A7Y6BTS3"/>
<protein>
    <submittedName>
        <fullName evidence="1">Uncharacterized protein</fullName>
    </submittedName>
</protein>
<dbReference type="Proteomes" id="UP000526125">
    <property type="component" value="Unassembled WGS sequence"/>
</dbReference>
<evidence type="ECO:0000313" key="1">
    <source>
        <dbReference type="EMBL" id="NUU74251.1"/>
    </source>
</evidence>
<organism evidence="1 2">
    <name type="scientific">Paenibacillus xylanilyticus</name>
    <dbReference type="NCBI Taxonomy" id="248903"/>
    <lineage>
        <taxon>Bacteria</taxon>
        <taxon>Bacillati</taxon>
        <taxon>Bacillota</taxon>
        <taxon>Bacilli</taxon>
        <taxon>Bacillales</taxon>
        <taxon>Paenibacillaceae</taxon>
        <taxon>Paenibacillus</taxon>
    </lineage>
</organism>
<dbReference type="EMBL" id="JABMCB010000134">
    <property type="protein sequence ID" value="NUU74251.1"/>
    <property type="molecule type" value="Genomic_DNA"/>
</dbReference>
<evidence type="ECO:0000313" key="2">
    <source>
        <dbReference type="Proteomes" id="UP000526125"/>
    </source>
</evidence>
<comment type="caution">
    <text evidence="1">The sequence shown here is derived from an EMBL/GenBank/DDBJ whole genome shotgun (WGS) entry which is preliminary data.</text>
</comment>
<dbReference type="RefSeq" id="WP_175394185.1">
    <property type="nucleotide sequence ID" value="NZ_JABMCB010000134.1"/>
</dbReference>
<proteinExistence type="predicted"/>
<keyword evidence="2" id="KW-1185">Reference proteome</keyword>
<name>A0A7Y6BTS3_9BACL</name>
<reference evidence="1 2" key="1">
    <citation type="submission" date="2020-05" db="EMBL/GenBank/DDBJ databases">
        <title>Genome Sequencing of Type Strains.</title>
        <authorList>
            <person name="Lemaire J.F."/>
            <person name="Inderbitzin P."/>
            <person name="Gregorio O.A."/>
            <person name="Collins S.B."/>
            <person name="Wespe N."/>
            <person name="Knight-Connoni V."/>
        </authorList>
    </citation>
    <scope>NUCLEOTIDE SEQUENCE [LARGE SCALE GENOMIC DNA]</scope>
    <source>
        <strain evidence="1 2">LMG 21957</strain>
    </source>
</reference>